<comment type="similarity">
    <text evidence="1">Belongs to the nuclear import and ribosome assembly adapter family.</text>
</comment>
<accession>A0A821NU27</accession>
<evidence type="ECO:0000313" key="4">
    <source>
        <dbReference type="Proteomes" id="UP000663880"/>
    </source>
</evidence>
<organism evidence="3 4">
    <name type="scientific">Pieris macdunnoughi</name>
    <dbReference type="NCBI Taxonomy" id="345717"/>
    <lineage>
        <taxon>Eukaryota</taxon>
        <taxon>Metazoa</taxon>
        <taxon>Ecdysozoa</taxon>
        <taxon>Arthropoda</taxon>
        <taxon>Hexapoda</taxon>
        <taxon>Insecta</taxon>
        <taxon>Pterygota</taxon>
        <taxon>Neoptera</taxon>
        <taxon>Endopterygota</taxon>
        <taxon>Lepidoptera</taxon>
        <taxon>Glossata</taxon>
        <taxon>Ditrysia</taxon>
        <taxon>Papilionoidea</taxon>
        <taxon>Pieridae</taxon>
        <taxon>Pierinae</taxon>
        <taxon>Pieris</taxon>
    </lineage>
</organism>
<comment type="caution">
    <text evidence="3">The sequence shown here is derived from an EMBL/GenBank/DDBJ whole genome shotgun (WGS) entry which is preliminary data.</text>
</comment>
<feature type="domain" description="SYO1-like TPR repeats" evidence="2">
    <location>
        <begin position="369"/>
        <end position="633"/>
    </location>
</feature>
<dbReference type="InterPro" id="IPR011989">
    <property type="entry name" value="ARM-like"/>
</dbReference>
<reference evidence="3" key="1">
    <citation type="submission" date="2021-02" db="EMBL/GenBank/DDBJ databases">
        <authorList>
            <person name="Steward A R."/>
        </authorList>
    </citation>
    <scope>NUCLEOTIDE SEQUENCE</scope>
</reference>
<dbReference type="SMART" id="SM00185">
    <property type="entry name" value="ARM"/>
    <property type="match status" value="2"/>
</dbReference>
<sequence>MGKIKKRRPNKSQAPEVVETIEHEIPLESNENAIQTIIDQLQTVNVEEKYCGLQTFAMLIESPENIEKIIDQSLIKIVAPLLLDPSVSVRNAAAGSLRNLSVFQQVCEALMEQDVMTPLVCYFHQFTETWTPEVNTKTKDEEIDTFIQCVNLLLNLCESSDLAVKYLTESRILDILPRYLDIATFGSDIVIAVLQCILVVVEDNNVAMKKIHLTTEQNLKGFLLLDSNEPHILLIKTLAAGIVINMCNGNIASLPVDVVSQIMQILAKTLSIDHRMACNQLSSSVPLQNGAGKIVQTKGKDGLVLQNQIKAVTHMLDAQQSAIEILANICSCEDDDEMEGDESSESEENIDDDIITNGETLHSEDKLPPEVLEAMISLELFDKVWSRTQLPAENVLLILKEYEESLLVYKKIHNLQTRALLCVNNILMTLPIDKLGGVNGVYRIWVDAGKLVFKQNSDNLNLVESATAVMRAALDKIKFRENGNINNDSGLFSDLALTDIEIMLNGIKDCQVPEIRSNLIRMIGILALLLVNNINDTTTTVICTITEFLLDQAHKENEVWVLAEAIDTLVDLYSEDETDEIAAKVKLVEKLGILGPILKNKSRQQRKLPKEYKVLVSTVSSNLPRFIKYKKARISSL</sequence>
<name>A0A821NU27_9NEOP</name>
<dbReference type="EMBL" id="CAJOBZ010000005">
    <property type="protein sequence ID" value="CAF4793111.1"/>
    <property type="molecule type" value="Genomic_DNA"/>
</dbReference>
<evidence type="ECO:0000259" key="2">
    <source>
        <dbReference type="Pfam" id="PF25567"/>
    </source>
</evidence>
<dbReference type="Pfam" id="PF00514">
    <property type="entry name" value="Arm"/>
    <property type="match status" value="1"/>
</dbReference>
<evidence type="ECO:0000313" key="3">
    <source>
        <dbReference type="EMBL" id="CAF4793111.1"/>
    </source>
</evidence>
<dbReference type="AlphaFoldDB" id="A0A821NU27"/>
<dbReference type="InterPro" id="IPR016024">
    <property type="entry name" value="ARM-type_fold"/>
</dbReference>
<dbReference type="GO" id="GO:0042273">
    <property type="term" value="P:ribosomal large subunit biogenesis"/>
    <property type="evidence" value="ECO:0007669"/>
    <property type="project" value="TreeGrafter"/>
</dbReference>
<dbReference type="Pfam" id="PF25567">
    <property type="entry name" value="TPR_SYO1"/>
    <property type="match status" value="1"/>
</dbReference>
<keyword evidence="4" id="KW-1185">Reference proteome</keyword>
<evidence type="ECO:0000256" key="1">
    <source>
        <dbReference type="ARBA" id="ARBA00049983"/>
    </source>
</evidence>
<dbReference type="GO" id="GO:0051082">
    <property type="term" value="F:unfolded protein binding"/>
    <property type="evidence" value="ECO:0007669"/>
    <property type="project" value="TreeGrafter"/>
</dbReference>
<dbReference type="PANTHER" id="PTHR13347">
    <property type="entry name" value="HEAT REPEAT-CONTAINING PROTEIN 3"/>
    <property type="match status" value="1"/>
</dbReference>
<dbReference type="PANTHER" id="PTHR13347:SF1">
    <property type="entry name" value="HEAT REPEAT-CONTAINING PROTEIN 3"/>
    <property type="match status" value="1"/>
</dbReference>
<dbReference type="GO" id="GO:0006606">
    <property type="term" value="P:protein import into nucleus"/>
    <property type="evidence" value="ECO:0007669"/>
    <property type="project" value="TreeGrafter"/>
</dbReference>
<gene>
    <name evidence="3" type="ORF">PMACD_LOCUS3005</name>
</gene>
<dbReference type="InterPro" id="IPR000225">
    <property type="entry name" value="Armadillo"/>
</dbReference>
<protein>
    <recommendedName>
        <fullName evidence="2">SYO1-like TPR repeats domain-containing protein</fullName>
    </recommendedName>
</protein>
<dbReference type="SUPFAM" id="SSF48371">
    <property type="entry name" value="ARM repeat"/>
    <property type="match status" value="1"/>
</dbReference>
<dbReference type="Proteomes" id="UP000663880">
    <property type="component" value="Unassembled WGS sequence"/>
</dbReference>
<dbReference type="Gene3D" id="1.25.10.10">
    <property type="entry name" value="Leucine-rich Repeat Variant"/>
    <property type="match status" value="1"/>
</dbReference>
<dbReference type="InterPro" id="IPR052616">
    <property type="entry name" value="SYO1-like"/>
</dbReference>
<proteinExistence type="inferred from homology"/>
<dbReference type="OrthoDB" id="288703at2759"/>
<dbReference type="InterPro" id="IPR057990">
    <property type="entry name" value="TPR_SYO1"/>
</dbReference>